<feature type="transmembrane region" description="Helical" evidence="6">
    <location>
        <begin position="563"/>
        <end position="581"/>
    </location>
</feature>
<feature type="transmembrane region" description="Helical" evidence="6">
    <location>
        <begin position="222"/>
        <end position="240"/>
    </location>
</feature>
<feature type="transmembrane region" description="Helical" evidence="6">
    <location>
        <begin position="312"/>
        <end position="337"/>
    </location>
</feature>
<dbReference type="EMBL" id="LGSZ01000028">
    <property type="protein sequence ID" value="KPH81473.1"/>
    <property type="molecule type" value="Genomic_DNA"/>
</dbReference>
<keyword evidence="9" id="KW-1185">Reference proteome</keyword>
<feature type="transmembrane region" description="Helical" evidence="6">
    <location>
        <begin position="420"/>
        <end position="436"/>
    </location>
</feature>
<dbReference type="PANTHER" id="PTHR37422:SF23">
    <property type="entry name" value="TEICHURONIC ACID BIOSYNTHESIS PROTEIN TUAE"/>
    <property type="match status" value="1"/>
</dbReference>
<accession>A0A0N0MCQ6</accession>
<dbReference type="Pfam" id="PF04932">
    <property type="entry name" value="Wzy_C"/>
    <property type="match status" value="1"/>
</dbReference>
<reference evidence="8 9" key="1">
    <citation type="submission" date="2015-07" db="EMBL/GenBank/DDBJ databases">
        <title>Whole genome sequencing of Bosea vaviloviae isolated from cave pool.</title>
        <authorList>
            <person name="Tan N.E.H."/>
            <person name="Lee Y.P."/>
            <person name="Gan H.M."/>
            <person name="Barton H."/>
            <person name="Savka M.A."/>
        </authorList>
    </citation>
    <scope>NUCLEOTIDE SEQUENCE [LARGE SCALE GENOMIC DNA]</scope>
    <source>
        <strain evidence="8 9">SD260</strain>
    </source>
</reference>
<dbReference type="PANTHER" id="PTHR37422">
    <property type="entry name" value="TEICHURONIC ACID BIOSYNTHESIS PROTEIN TUAE"/>
    <property type="match status" value="1"/>
</dbReference>
<feature type="region of interest" description="Disordered" evidence="5">
    <location>
        <begin position="1"/>
        <end position="137"/>
    </location>
</feature>
<dbReference type="InterPro" id="IPR051533">
    <property type="entry name" value="WaaL-like"/>
</dbReference>
<feature type="domain" description="O-antigen ligase-related" evidence="7">
    <location>
        <begin position="405"/>
        <end position="539"/>
    </location>
</feature>
<evidence type="ECO:0000256" key="1">
    <source>
        <dbReference type="ARBA" id="ARBA00004141"/>
    </source>
</evidence>
<dbReference type="InterPro" id="IPR007016">
    <property type="entry name" value="O-antigen_ligase-rel_domated"/>
</dbReference>
<feature type="transmembrane region" description="Helical" evidence="6">
    <location>
        <begin position="534"/>
        <end position="554"/>
    </location>
</feature>
<gene>
    <name evidence="8" type="ORF">AE618_06820</name>
</gene>
<evidence type="ECO:0000256" key="3">
    <source>
        <dbReference type="ARBA" id="ARBA00022989"/>
    </source>
</evidence>
<feature type="transmembrane region" description="Helical" evidence="6">
    <location>
        <begin position="395"/>
        <end position="414"/>
    </location>
</feature>
<dbReference type="GO" id="GO:0016020">
    <property type="term" value="C:membrane"/>
    <property type="evidence" value="ECO:0007669"/>
    <property type="project" value="UniProtKB-SubCell"/>
</dbReference>
<keyword evidence="2 6" id="KW-0812">Transmembrane</keyword>
<feature type="transmembrane region" description="Helical" evidence="6">
    <location>
        <begin position="587"/>
        <end position="604"/>
    </location>
</feature>
<evidence type="ECO:0000313" key="9">
    <source>
        <dbReference type="Proteomes" id="UP000037822"/>
    </source>
</evidence>
<dbReference type="PATRIC" id="fig|1526658.3.peg.2030"/>
<feature type="transmembrane region" description="Helical" evidence="6">
    <location>
        <begin position="448"/>
        <end position="467"/>
    </location>
</feature>
<feature type="transmembrane region" description="Helical" evidence="6">
    <location>
        <begin position="197"/>
        <end position="215"/>
    </location>
</feature>
<keyword evidence="3 6" id="KW-1133">Transmembrane helix</keyword>
<evidence type="ECO:0000256" key="5">
    <source>
        <dbReference type="SAM" id="MobiDB-lite"/>
    </source>
</evidence>
<evidence type="ECO:0000256" key="2">
    <source>
        <dbReference type="ARBA" id="ARBA00022692"/>
    </source>
</evidence>
<comment type="subcellular location">
    <subcellularLocation>
        <location evidence="1">Membrane</location>
        <topology evidence="1">Multi-pass membrane protein</topology>
    </subcellularLocation>
</comment>
<feature type="transmembrane region" description="Helical" evidence="6">
    <location>
        <begin position="357"/>
        <end position="374"/>
    </location>
</feature>
<evidence type="ECO:0000256" key="6">
    <source>
        <dbReference type="SAM" id="Phobius"/>
    </source>
</evidence>
<sequence length="623" mass="65647">MDDIEGQAKTATKTVQPAAMPSEDAPRKRKAGTSPARRSRRKPSGGDQPNDPPLQASEPSPAATVVAAVRPEMGEPSIASPTGKATRPRKGGGKVGGKIDGTSVRPTGRKPARDKQASPAAASGAIQQQPAPSDADAPELATLCEREASKNHAPDADAQARQARVISGAGWRLRASHAMLVAALVLAPALFGSRDGATIAFWCAWLSSGILLAPSTGLTLRVAGWLAGVVVVVCAWSFVLHEHLAANPFLASEHPLWRQTANLLETVFAGSVGVQRYQAFYAVGVPMAALLAFVLGLLSCGETRQREQLVKALGYSAAVYAAFGLVSLIANPSMLLWREKIAYIGAVTGTFVNSNTAADYFTAGAIAWLALLLRRQADQRRSSSRNGGDAWRWRLRRGDATVIAAGLCCVLALILTRSRLGVALGGAALVGTYLALDRRPGQLLRRLTVAAAVAVSLLLMVGASLFARLDLLGFSDGGRLETYRNTLRMILDHPWFGVGLGSFSAAYPAYRGDGDLWWVWEAAHSTPLELAAEMGLLLAGLMTLSWLVLLIALARRFMASQETLAVVAFPVLLVGAAHSLVDFSLQTAGFAIPALALAGAALRADPRRAKEALLATAEPDAVT</sequence>
<dbReference type="AlphaFoldDB" id="A0A0N0MCQ6"/>
<proteinExistence type="predicted"/>
<feature type="transmembrane region" description="Helical" evidence="6">
    <location>
        <begin position="279"/>
        <end position="300"/>
    </location>
</feature>
<feature type="compositionally biased region" description="Basic residues" evidence="5">
    <location>
        <begin position="27"/>
        <end position="43"/>
    </location>
</feature>
<dbReference type="Proteomes" id="UP000037822">
    <property type="component" value="Unassembled WGS sequence"/>
</dbReference>
<comment type="caution">
    <text evidence="8">The sequence shown here is derived from an EMBL/GenBank/DDBJ whole genome shotgun (WGS) entry which is preliminary data.</text>
</comment>
<evidence type="ECO:0000313" key="8">
    <source>
        <dbReference type="EMBL" id="KPH81473.1"/>
    </source>
</evidence>
<dbReference type="RefSeq" id="WP_054208301.1">
    <property type="nucleotide sequence ID" value="NZ_LGSZ01000028.1"/>
</dbReference>
<evidence type="ECO:0000256" key="4">
    <source>
        <dbReference type="ARBA" id="ARBA00023136"/>
    </source>
</evidence>
<evidence type="ECO:0000259" key="7">
    <source>
        <dbReference type="Pfam" id="PF04932"/>
    </source>
</evidence>
<keyword evidence="4 6" id="KW-0472">Membrane</keyword>
<name>A0A0N0MCQ6_9HYPH</name>
<dbReference type="OrthoDB" id="4391260at2"/>
<organism evidence="8 9">
    <name type="scientific">Bosea vaviloviae</name>
    <dbReference type="NCBI Taxonomy" id="1526658"/>
    <lineage>
        <taxon>Bacteria</taxon>
        <taxon>Pseudomonadati</taxon>
        <taxon>Pseudomonadota</taxon>
        <taxon>Alphaproteobacteria</taxon>
        <taxon>Hyphomicrobiales</taxon>
        <taxon>Boseaceae</taxon>
        <taxon>Bosea</taxon>
    </lineage>
</organism>
<protein>
    <recommendedName>
        <fullName evidence="7">O-antigen ligase-related domain-containing protein</fullName>
    </recommendedName>
</protein>
<feature type="transmembrane region" description="Helical" evidence="6">
    <location>
        <begin position="171"/>
        <end position="191"/>
    </location>
</feature>